<evidence type="ECO:0000256" key="4">
    <source>
        <dbReference type="ARBA" id="ARBA00022448"/>
    </source>
</evidence>
<comment type="similarity">
    <text evidence="3">Belongs to the complex I NDUFB3 subunit family.</text>
</comment>
<dbReference type="AlphaFoldDB" id="A0AAV9AFZ3"/>
<accession>A0AAV9AFZ3</accession>
<evidence type="ECO:0000256" key="8">
    <source>
        <dbReference type="ARBA" id="ARBA00022982"/>
    </source>
</evidence>
<keyword evidence="7" id="KW-0999">Mitochondrion inner membrane</keyword>
<feature type="transmembrane region" description="Helical" evidence="12">
    <location>
        <begin position="36"/>
        <end position="58"/>
    </location>
</feature>
<dbReference type="GO" id="GO:0032981">
    <property type="term" value="P:mitochondrial respiratory chain complex I assembly"/>
    <property type="evidence" value="ECO:0007669"/>
    <property type="project" value="TreeGrafter"/>
</dbReference>
<comment type="function">
    <text evidence="1">Accessory subunit of the mitochondrial membrane respiratory chain NADH dehydrogenase (Complex I), that is believed not to be involved in catalysis. Complex I functions in the transfer of electrons from NADH to the respiratory chain. The immediate electron acceptor for the enzyme is believed to be ubiquinone.</text>
</comment>
<evidence type="ECO:0000256" key="9">
    <source>
        <dbReference type="ARBA" id="ARBA00022989"/>
    </source>
</evidence>
<evidence type="ECO:0000256" key="10">
    <source>
        <dbReference type="ARBA" id="ARBA00023128"/>
    </source>
</evidence>
<evidence type="ECO:0000256" key="3">
    <source>
        <dbReference type="ARBA" id="ARBA00005667"/>
    </source>
</evidence>
<sequence length="72" mass="8369">MAKESTQQLGHTGEFFRRRDEWRKHPLISNQLKPRIALPGFGTAVVAFTIYCVAEFAYDRLYHPKSSSTHHH</sequence>
<gene>
    <name evidence="13" type="ORF">QJS04_geneDACA016226</name>
</gene>
<evidence type="ECO:0000256" key="7">
    <source>
        <dbReference type="ARBA" id="ARBA00022792"/>
    </source>
</evidence>
<proteinExistence type="inferred from homology"/>
<dbReference type="PANTHER" id="PTHR15082:SF2">
    <property type="entry name" value="NADH DEHYDROGENASE [UBIQUINONE] 1 BETA SUBCOMPLEX SUBUNIT 3"/>
    <property type="match status" value="1"/>
</dbReference>
<keyword evidence="10" id="KW-0496">Mitochondrion</keyword>
<evidence type="ECO:0000256" key="2">
    <source>
        <dbReference type="ARBA" id="ARBA00004298"/>
    </source>
</evidence>
<keyword evidence="8" id="KW-0249">Electron transport</keyword>
<comment type="caution">
    <text evidence="13">The sequence shown here is derived from an EMBL/GenBank/DDBJ whole genome shotgun (WGS) entry which is preliminary data.</text>
</comment>
<evidence type="ECO:0000256" key="11">
    <source>
        <dbReference type="ARBA" id="ARBA00023136"/>
    </source>
</evidence>
<dbReference type="EMBL" id="JAUJYN010000009">
    <property type="protein sequence ID" value="KAK1263124.1"/>
    <property type="molecule type" value="Genomic_DNA"/>
</dbReference>
<keyword evidence="9 12" id="KW-1133">Transmembrane helix</keyword>
<keyword evidence="4" id="KW-0813">Transport</keyword>
<reference evidence="13" key="1">
    <citation type="journal article" date="2023" name="Nat. Commun.">
        <title>Diploid and tetraploid genomes of Acorus and the evolution of monocots.</title>
        <authorList>
            <person name="Ma L."/>
            <person name="Liu K.W."/>
            <person name="Li Z."/>
            <person name="Hsiao Y.Y."/>
            <person name="Qi Y."/>
            <person name="Fu T."/>
            <person name="Tang G.D."/>
            <person name="Zhang D."/>
            <person name="Sun W.H."/>
            <person name="Liu D.K."/>
            <person name="Li Y."/>
            <person name="Chen G.Z."/>
            <person name="Liu X.D."/>
            <person name="Liao X.Y."/>
            <person name="Jiang Y.T."/>
            <person name="Yu X."/>
            <person name="Hao Y."/>
            <person name="Huang J."/>
            <person name="Zhao X.W."/>
            <person name="Ke S."/>
            <person name="Chen Y.Y."/>
            <person name="Wu W.L."/>
            <person name="Hsu J.L."/>
            <person name="Lin Y.F."/>
            <person name="Huang M.D."/>
            <person name="Li C.Y."/>
            <person name="Huang L."/>
            <person name="Wang Z.W."/>
            <person name="Zhao X."/>
            <person name="Zhong W.Y."/>
            <person name="Peng D.H."/>
            <person name="Ahmad S."/>
            <person name="Lan S."/>
            <person name="Zhang J.S."/>
            <person name="Tsai W.C."/>
            <person name="Van de Peer Y."/>
            <person name="Liu Z.J."/>
        </authorList>
    </citation>
    <scope>NUCLEOTIDE SEQUENCE</scope>
    <source>
        <strain evidence="13">SCP</strain>
    </source>
</reference>
<evidence type="ECO:0000313" key="14">
    <source>
        <dbReference type="Proteomes" id="UP001179952"/>
    </source>
</evidence>
<comment type="subcellular location">
    <subcellularLocation>
        <location evidence="2">Mitochondrion inner membrane</location>
        <topology evidence="2">Single-pass membrane protein</topology>
        <orientation evidence="2">Matrix side</orientation>
    </subcellularLocation>
</comment>
<evidence type="ECO:0000256" key="1">
    <source>
        <dbReference type="ARBA" id="ARBA00003195"/>
    </source>
</evidence>
<dbReference type="GO" id="GO:0022900">
    <property type="term" value="P:electron transport chain"/>
    <property type="evidence" value="ECO:0007669"/>
    <property type="project" value="InterPro"/>
</dbReference>
<dbReference type="Pfam" id="PF08122">
    <property type="entry name" value="NDUF_B12"/>
    <property type="match status" value="1"/>
</dbReference>
<keyword evidence="11 12" id="KW-0472">Membrane</keyword>
<organism evidence="13 14">
    <name type="scientific">Acorus gramineus</name>
    <name type="common">Dwarf sweet flag</name>
    <dbReference type="NCBI Taxonomy" id="55184"/>
    <lineage>
        <taxon>Eukaryota</taxon>
        <taxon>Viridiplantae</taxon>
        <taxon>Streptophyta</taxon>
        <taxon>Embryophyta</taxon>
        <taxon>Tracheophyta</taxon>
        <taxon>Spermatophyta</taxon>
        <taxon>Magnoliopsida</taxon>
        <taxon>Liliopsida</taxon>
        <taxon>Acoraceae</taxon>
        <taxon>Acorus</taxon>
    </lineage>
</organism>
<reference evidence="13" key="2">
    <citation type="submission" date="2023-06" db="EMBL/GenBank/DDBJ databases">
        <authorList>
            <person name="Ma L."/>
            <person name="Liu K.-W."/>
            <person name="Li Z."/>
            <person name="Hsiao Y.-Y."/>
            <person name="Qi Y."/>
            <person name="Fu T."/>
            <person name="Tang G."/>
            <person name="Zhang D."/>
            <person name="Sun W.-H."/>
            <person name="Liu D.-K."/>
            <person name="Li Y."/>
            <person name="Chen G.-Z."/>
            <person name="Liu X.-D."/>
            <person name="Liao X.-Y."/>
            <person name="Jiang Y.-T."/>
            <person name="Yu X."/>
            <person name="Hao Y."/>
            <person name="Huang J."/>
            <person name="Zhao X.-W."/>
            <person name="Ke S."/>
            <person name="Chen Y.-Y."/>
            <person name="Wu W.-L."/>
            <person name="Hsu J.-L."/>
            <person name="Lin Y.-F."/>
            <person name="Huang M.-D."/>
            <person name="Li C.-Y."/>
            <person name="Huang L."/>
            <person name="Wang Z.-W."/>
            <person name="Zhao X."/>
            <person name="Zhong W.-Y."/>
            <person name="Peng D.-H."/>
            <person name="Ahmad S."/>
            <person name="Lan S."/>
            <person name="Zhang J.-S."/>
            <person name="Tsai W.-C."/>
            <person name="Van De Peer Y."/>
            <person name="Liu Z.-J."/>
        </authorList>
    </citation>
    <scope>NUCLEOTIDE SEQUENCE</scope>
    <source>
        <strain evidence="13">SCP</strain>
        <tissue evidence="13">Leaves</tissue>
    </source>
</reference>
<evidence type="ECO:0000256" key="5">
    <source>
        <dbReference type="ARBA" id="ARBA00022660"/>
    </source>
</evidence>
<keyword evidence="5" id="KW-0679">Respiratory chain</keyword>
<dbReference type="GO" id="GO:0005743">
    <property type="term" value="C:mitochondrial inner membrane"/>
    <property type="evidence" value="ECO:0007669"/>
    <property type="project" value="UniProtKB-SubCell"/>
</dbReference>
<evidence type="ECO:0000256" key="6">
    <source>
        <dbReference type="ARBA" id="ARBA00022692"/>
    </source>
</evidence>
<evidence type="ECO:0000313" key="13">
    <source>
        <dbReference type="EMBL" id="KAK1263124.1"/>
    </source>
</evidence>
<keyword evidence="6 12" id="KW-0812">Transmembrane</keyword>
<protein>
    <submittedName>
        <fullName evidence="13">NADH dehydrogenase [ubiquinone] 1 beta subcomplex subunit 3-B</fullName>
    </submittedName>
</protein>
<keyword evidence="14" id="KW-1185">Reference proteome</keyword>
<dbReference type="InterPro" id="IPR012576">
    <property type="entry name" value="NDUFB3"/>
</dbReference>
<evidence type="ECO:0000256" key="12">
    <source>
        <dbReference type="SAM" id="Phobius"/>
    </source>
</evidence>
<name>A0AAV9AFZ3_ACOGR</name>
<dbReference type="PANTHER" id="PTHR15082">
    <property type="entry name" value="NADH-UBIQUINONE OXIDOREDUCTASE B12 SUBUNIT"/>
    <property type="match status" value="1"/>
</dbReference>
<dbReference type="Proteomes" id="UP001179952">
    <property type="component" value="Unassembled WGS sequence"/>
</dbReference>